<gene>
    <name evidence="1" type="ORF">C5746_38730</name>
</gene>
<dbReference type="AlphaFoldDB" id="A0A2Z5JNL5"/>
<evidence type="ECO:0000313" key="2">
    <source>
        <dbReference type="Proteomes" id="UP000252698"/>
    </source>
</evidence>
<sequence>MLQATSWWLMTVHVPEAATTPCACSSGTSTRITQAPASPSSARSGVAGALRLLTAVDDWGGE</sequence>
<organism evidence="1 2">
    <name type="scientific">Streptomyces atratus</name>
    <dbReference type="NCBI Taxonomy" id="1893"/>
    <lineage>
        <taxon>Bacteria</taxon>
        <taxon>Bacillati</taxon>
        <taxon>Actinomycetota</taxon>
        <taxon>Actinomycetes</taxon>
        <taxon>Kitasatosporales</taxon>
        <taxon>Streptomycetaceae</taxon>
        <taxon>Streptomyces</taxon>
    </lineage>
</organism>
<protein>
    <submittedName>
        <fullName evidence="1">Uncharacterized protein</fullName>
    </submittedName>
</protein>
<reference evidence="1 2" key="1">
    <citation type="journal article" date="2018" name="Front. Microbiol.">
        <title>Genome Sequencing of Streptomyces atratus SCSIOZH16 and Activation Production of Nocardamine via Metabolic Engineering.</title>
        <authorList>
            <person name="Li Y."/>
            <person name="Zhang C."/>
            <person name="Liu C."/>
            <person name="Ju J."/>
            <person name="Ma J."/>
        </authorList>
    </citation>
    <scope>NUCLEOTIDE SEQUENCE [LARGE SCALE GENOMIC DNA]</scope>
    <source>
        <strain evidence="1 2">SCSIO_ZH16</strain>
    </source>
</reference>
<accession>A0A2Z5JNL5</accession>
<dbReference type="KEGG" id="sata:C5746_38730"/>
<dbReference type="EMBL" id="CP027306">
    <property type="protein sequence ID" value="AXE81888.1"/>
    <property type="molecule type" value="Genomic_DNA"/>
</dbReference>
<dbReference type="GeneID" id="95524241"/>
<evidence type="ECO:0000313" key="1">
    <source>
        <dbReference type="EMBL" id="AXE81888.1"/>
    </source>
</evidence>
<name>A0A2Z5JNL5_STRAR</name>
<proteinExistence type="predicted"/>
<dbReference type="RefSeq" id="WP_114248290.1">
    <property type="nucleotide sequence ID" value="NZ_CP027306.1"/>
</dbReference>
<dbReference type="Proteomes" id="UP000252698">
    <property type="component" value="Chromosome"/>
</dbReference>